<evidence type="ECO:0000256" key="2">
    <source>
        <dbReference type="ARBA" id="ARBA00022964"/>
    </source>
</evidence>
<evidence type="ECO:0000256" key="1">
    <source>
        <dbReference type="ARBA" id="ARBA00007825"/>
    </source>
</evidence>
<evidence type="ECO:0000313" key="6">
    <source>
        <dbReference type="EMBL" id="CAA6799722.1"/>
    </source>
</evidence>
<name>A0A6S6S347_9GAMM</name>
<dbReference type="InterPro" id="IPR000627">
    <property type="entry name" value="Intradiol_dOase_C"/>
</dbReference>
<keyword evidence="4" id="KW-0732">Signal</keyword>
<dbReference type="Gene3D" id="2.60.130.10">
    <property type="entry name" value="Aromatic compound dioxygenase"/>
    <property type="match status" value="1"/>
</dbReference>
<gene>
    <name evidence="6" type="ORF">HELGO_WM27644</name>
</gene>
<evidence type="ECO:0000259" key="5">
    <source>
        <dbReference type="Pfam" id="PF00775"/>
    </source>
</evidence>
<dbReference type="InterPro" id="IPR015889">
    <property type="entry name" value="Intradiol_dOase_core"/>
</dbReference>
<dbReference type="EMBL" id="CACVAT010000003">
    <property type="protein sequence ID" value="CAA6799722.1"/>
    <property type="molecule type" value="Genomic_DNA"/>
</dbReference>
<keyword evidence="2 6" id="KW-0223">Dioxygenase</keyword>
<dbReference type="InterPro" id="IPR050770">
    <property type="entry name" value="Intradiol_RC_Dioxygenase"/>
</dbReference>
<protein>
    <submittedName>
        <fullName evidence="6">Protocatechuate 3,4-dioxygenase beta chain (EC)</fullName>
        <ecNumber evidence="6">1.13.11.3</ecNumber>
    </submittedName>
</protein>
<dbReference type="PANTHER" id="PTHR33711">
    <property type="entry name" value="DIOXYGENASE, PUTATIVE (AFU_ORTHOLOGUE AFUA_2G02910)-RELATED"/>
    <property type="match status" value="1"/>
</dbReference>
<dbReference type="SUPFAM" id="SSF49482">
    <property type="entry name" value="Aromatic compound dioxygenase"/>
    <property type="match status" value="1"/>
</dbReference>
<dbReference type="Pfam" id="PF00775">
    <property type="entry name" value="Dioxygenase_C"/>
    <property type="match status" value="1"/>
</dbReference>
<evidence type="ECO:0000256" key="3">
    <source>
        <dbReference type="ARBA" id="ARBA00023002"/>
    </source>
</evidence>
<evidence type="ECO:0000256" key="4">
    <source>
        <dbReference type="SAM" id="SignalP"/>
    </source>
</evidence>
<dbReference type="EC" id="1.13.11.3" evidence="6"/>
<feature type="signal peptide" evidence="4">
    <location>
        <begin position="1"/>
        <end position="30"/>
    </location>
</feature>
<dbReference type="GO" id="GO:0018578">
    <property type="term" value="F:protocatechuate 3,4-dioxygenase activity"/>
    <property type="evidence" value="ECO:0007669"/>
    <property type="project" value="UniProtKB-EC"/>
</dbReference>
<keyword evidence="3 6" id="KW-0560">Oxidoreductase</keyword>
<dbReference type="AlphaFoldDB" id="A0A6S6S347"/>
<accession>A0A6S6S347</accession>
<feature type="domain" description="Intradiol ring-cleavage dioxygenases" evidence="5">
    <location>
        <begin position="39"/>
        <end position="171"/>
    </location>
</feature>
<reference evidence="6" key="1">
    <citation type="submission" date="2020-01" db="EMBL/GenBank/DDBJ databases">
        <authorList>
            <person name="Meier V. D."/>
            <person name="Meier V D."/>
        </authorList>
    </citation>
    <scope>NUCLEOTIDE SEQUENCE</scope>
    <source>
        <strain evidence="6">HLG_WM_MAG_09</strain>
    </source>
</reference>
<organism evidence="6">
    <name type="scientific">uncultured Thiotrichaceae bacterium</name>
    <dbReference type="NCBI Taxonomy" id="298394"/>
    <lineage>
        <taxon>Bacteria</taxon>
        <taxon>Pseudomonadati</taxon>
        <taxon>Pseudomonadota</taxon>
        <taxon>Gammaproteobacteria</taxon>
        <taxon>Thiotrichales</taxon>
        <taxon>Thiotrichaceae</taxon>
        <taxon>environmental samples</taxon>
    </lineage>
</organism>
<comment type="similarity">
    <text evidence="1">Belongs to the intradiol ring-cleavage dioxygenase family.</text>
</comment>
<dbReference type="PANTHER" id="PTHR33711:SF9">
    <property type="entry name" value="PROTOCATECHUATE 3,4-DIOXYGENASE ALPHA CHAIN"/>
    <property type="match status" value="1"/>
</dbReference>
<proteinExistence type="inferred from homology"/>
<feature type="chain" id="PRO_5028365649" evidence="4">
    <location>
        <begin position="31"/>
        <end position="206"/>
    </location>
</feature>
<dbReference type="GO" id="GO:0008199">
    <property type="term" value="F:ferric iron binding"/>
    <property type="evidence" value="ECO:0007669"/>
    <property type="project" value="InterPro"/>
</dbReference>
<sequence length="206" mass="22703">MKNTKYTRRGFLTSLATTISGLFVARSATSAELTPDTTEGPFYPTPAMRFADVDNDLVKIVGAVRDAGGEVINLNGVILDKQGKPQVGLRIEIWQCDLNGKYLHTGDRQSAPHDQGFQGFGHDVSDENGAYQFRTIKPTQYPGRTPHIHVKVLRGEKELLTTQFYIKDHPANARDSLFNWMSESEQDAVSMAFGDAGVDTSVNIVV</sequence>